<proteinExistence type="predicted"/>
<organism evidence="1 2">
    <name type="scientific">Shimia sagamensis</name>
    <dbReference type="NCBI Taxonomy" id="1566352"/>
    <lineage>
        <taxon>Bacteria</taxon>
        <taxon>Pseudomonadati</taxon>
        <taxon>Pseudomonadota</taxon>
        <taxon>Alphaproteobacteria</taxon>
        <taxon>Rhodobacterales</taxon>
        <taxon>Roseobacteraceae</taxon>
    </lineage>
</organism>
<accession>A0ABY1PEL6</accession>
<evidence type="ECO:0000313" key="1">
    <source>
        <dbReference type="EMBL" id="SMP32504.1"/>
    </source>
</evidence>
<reference evidence="1 2" key="1">
    <citation type="submission" date="2017-05" db="EMBL/GenBank/DDBJ databases">
        <authorList>
            <person name="Varghese N."/>
            <person name="Submissions S."/>
        </authorList>
    </citation>
    <scope>NUCLEOTIDE SEQUENCE [LARGE SCALE GENOMIC DNA]</scope>
    <source>
        <strain evidence="1 2">DSM 29734</strain>
    </source>
</reference>
<evidence type="ECO:0000313" key="2">
    <source>
        <dbReference type="Proteomes" id="UP001157961"/>
    </source>
</evidence>
<protein>
    <submittedName>
        <fullName evidence="1">Uncharacterized protein</fullName>
    </submittedName>
</protein>
<name>A0ABY1PEL6_9RHOB</name>
<dbReference type="RefSeq" id="WP_283427495.1">
    <property type="nucleotide sequence ID" value="NZ_FXTY01000008.1"/>
</dbReference>
<sequence>MYHAPQGVTAQPSRHARLFELIRQKNLSAINPPADVVRVEPKRPIQAKQPEKLEVEFEFNANQMLKSASNSLRRAS</sequence>
<gene>
    <name evidence="1" type="ORF">SAMN06265373_108198</name>
</gene>
<dbReference type="Proteomes" id="UP001157961">
    <property type="component" value="Unassembled WGS sequence"/>
</dbReference>
<dbReference type="EMBL" id="FXTY01000008">
    <property type="protein sequence ID" value="SMP32504.1"/>
    <property type="molecule type" value="Genomic_DNA"/>
</dbReference>
<keyword evidence="2" id="KW-1185">Reference proteome</keyword>
<comment type="caution">
    <text evidence="1">The sequence shown here is derived from an EMBL/GenBank/DDBJ whole genome shotgun (WGS) entry which is preliminary data.</text>
</comment>